<evidence type="ECO:0000259" key="1">
    <source>
        <dbReference type="Pfam" id="PF10551"/>
    </source>
</evidence>
<name>A0AAD4T1I5_9MAGN</name>
<protein>
    <recommendedName>
        <fullName evidence="1">MULE transposase domain-containing protein</fullName>
    </recommendedName>
</protein>
<dbReference type="AlphaFoldDB" id="A0AAD4T1I5"/>
<evidence type="ECO:0000313" key="3">
    <source>
        <dbReference type="Proteomes" id="UP001202328"/>
    </source>
</evidence>
<dbReference type="InterPro" id="IPR018289">
    <property type="entry name" value="MULE_transposase_dom"/>
</dbReference>
<dbReference type="Proteomes" id="UP001202328">
    <property type="component" value="Unassembled WGS sequence"/>
</dbReference>
<proteinExistence type="predicted"/>
<organism evidence="2 3">
    <name type="scientific">Papaver atlanticum</name>
    <dbReference type="NCBI Taxonomy" id="357466"/>
    <lineage>
        <taxon>Eukaryota</taxon>
        <taxon>Viridiplantae</taxon>
        <taxon>Streptophyta</taxon>
        <taxon>Embryophyta</taxon>
        <taxon>Tracheophyta</taxon>
        <taxon>Spermatophyta</taxon>
        <taxon>Magnoliopsida</taxon>
        <taxon>Ranunculales</taxon>
        <taxon>Papaveraceae</taxon>
        <taxon>Papaveroideae</taxon>
        <taxon>Papaver</taxon>
    </lineage>
</organism>
<reference evidence="2" key="1">
    <citation type="submission" date="2022-04" db="EMBL/GenBank/DDBJ databases">
        <title>A functionally conserved STORR gene fusion in Papaver species that diverged 16.8 million years ago.</title>
        <authorList>
            <person name="Catania T."/>
        </authorList>
    </citation>
    <scope>NUCLEOTIDE SEQUENCE</scope>
    <source>
        <strain evidence="2">S-188037</strain>
    </source>
</reference>
<evidence type="ECO:0000313" key="2">
    <source>
        <dbReference type="EMBL" id="KAI3935660.1"/>
    </source>
</evidence>
<dbReference type="PANTHER" id="PTHR31973">
    <property type="entry name" value="POLYPROTEIN, PUTATIVE-RELATED"/>
    <property type="match status" value="1"/>
</dbReference>
<dbReference type="EMBL" id="JAJJMB010006234">
    <property type="protein sequence ID" value="KAI3935660.1"/>
    <property type="molecule type" value="Genomic_DNA"/>
</dbReference>
<dbReference type="Pfam" id="PF10551">
    <property type="entry name" value="MULE"/>
    <property type="match status" value="1"/>
</dbReference>
<gene>
    <name evidence="2" type="ORF">MKW98_022668</name>
</gene>
<comment type="caution">
    <text evidence="2">The sequence shown here is derived from an EMBL/GenBank/DDBJ whole genome shotgun (WGS) entry which is preliminary data.</text>
</comment>
<sequence>MGALSYFIINSIIVPHTCDREKVLIKIESSSRGLAELFKNFFAQCHSIYTPRQLQYDLEHTYKVEVTYRKAFKGCKRGIELIRGSTDESYQHLVGYSHMLTDRNKGTLTAIQTDKDNAFEYCFMDLGVCLEGFKRHARLAFAVDGTHLTGERLGLVLSAVALDANEKIYPIAFGIVDSENNKACSWFMEKLTAPFGDDFSKRKDLVIASDRCQPIRTAVENSPL</sequence>
<accession>A0AAD4T1I5</accession>
<keyword evidence="3" id="KW-1185">Reference proteome</keyword>
<feature type="domain" description="MULE transposase" evidence="1">
    <location>
        <begin position="142"/>
        <end position="221"/>
    </location>
</feature>
<dbReference type="PANTHER" id="PTHR31973:SF187">
    <property type="entry name" value="MUTATOR TRANSPOSASE MUDRA PROTEIN"/>
    <property type="match status" value="1"/>
</dbReference>